<dbReference type="Proteomes" id="UP000595437">
    <property type="component" value="Chromosome 3"/>
</dbReference>
<sequence length="92" mass="10858">MGRMGGNTKVVAAFLYSEWITKEVRRPERKHRRDSSSSSWEGPGTKEVEEWGGMEQLRLSRRRKPFSSLTRECVDEEEREEKDDVEERLEVV</sequence>
<feature type="region of interest" description="Disordered" evidence="1">
    <location>
        <begin position="70"/>
        <end position="92"/>
    </location>
</feature>
<gene>
    <name evidence="2" type="ORF">FKW44_005411</name>
</gene>
<protein>
    <submittedName>
        <fullName evidence="2">Uncharacterized protein</fullName>
    </submittedName>
</protein>
<organism evidence="2 3">
    <name type="scientific">Caligus rogercresseyi</name>
    <name type="common">Sea louse</name>
    <dbReference type="NCBI Taxonomy" id="217165"/>
    <lineage>
        <taxon>Eukaryota</taxon>
        <taxon>Metazoa</taxon>
        <taxon>Ecdysozoa</taxon>
        <taxon>Arthropoda</taxon>
        <taxon>Crustacea</taxon>
        <taxon>Multicrustacea</taxon>
        <taxon>Hexanauplia</taxon>
        <taxon>Copepoda</taxon>
        <taxon>Siphonostomatoida</taxon>
        <taxon>Caligidae</taxon>
        <taxon>Caligus</taxon>
    </lineage>
</organism>
<evidence type="ECO:0000256" key="1">
    <source>
        <dbReference type="SAM" id="MobiDB-lite"/>
    </source>
</evidence>
<evidence type="ECO:0000313" key="2">
    <source>
        <dbReference type="EMBL" id="QQP53070.1"/>
    </source>
</evidence>
<name>A0A7T8KBW8_CALRO</name>
<dbReference type="AlphaFoldDB" id="A0A7T8KBW8"/>
<evidence type="ECO:0000313" key="3">
    <source>
        <dbReference type="Proteomes" id="UP000595437"/>
    </source>
</evidence>
<proteinExistence type="predicted"/>
<reference evidence="3" key="1">
    <citation type="submission" date="2021-01" db="EMBL/GenBank/DDBJ databases">
        <title>Caligus Genome Assembly.</title>
        <authorList>
            <person name="Gallardo-Escarate C."/>
        </authorList>
    </citation>
    <scope>NUCLEOTIDE SEQUENCE [LARGE SCALE GENOMIC DNA]</scope>
</reference>
<accession>A0A7T8KBW8</accession>
<keyword evidence="3" id="KW-1185">Reference proteome</keyword>
<feature type="region of interest" description="Disordered" evidence="1">
    <location>
        <begin position="25"/>
        <end position="52"/>
    </location>
</feature>
<dbReference type="EMBL" id="CP045892">
    <property type="protein sequence ID" value="QQP53070.1"/>
    <property type="molecule type" value="Genomic_DNA"/>
</dbReference>
<feature type="compositionally biased region" description="Acidic residues" evidence="1">
    <location>
        <begin position="74"/>
        <end position="92"/>
    </location>
</feature>